<gene>
    <name evidence="1" type="ORF">QQF64_034003</name>
    <name evidence="2" type="ORF">QQF64_034004</name>
    <name evidence="3" type="ORF">QQF64_036070</name>
</gene>
<accession>A0ABR3NI65</accession>
<evidence type="ECO:0000313" key="1">
    <source>
        <dbReference type="EMBL" id="KAL1268640.1"/>
    </source>
</evidence>
<sequence length="110" mass="12012">MGVKHTQAALADTESCSHYSVMPTRVLEWWLRVAASSKGDEEEAQASRPVSMQSGNVALMVVDCNIVEVCKHAAAKLDIPWPVTPGDLGVKRDIYDGKRLSNCSPLCRRA</sequence>
<protein>
    <submittedName>
        <fullName evidence="3">Uncharacterized protein</fullName>
    </submittedName>
</protein>
<proteinExistence type="predicted"/>
<organism evidence="3 4">
    <name type="scientific">Cirrhinus molitorella</name>
    <name type="common">mud carp</name>
    <dbReference type="NCBI Taxonomy" id="172907"/>
    <lineage>
        <taxon>Eukaryota</taxon>
        <taxon>Metazoa</taxon>
        <taxon>Chordata</taxon>
        <taxon>Craniata</taxon>
        <taxon>Vertebrata</taxon>
        <taxon>Euteleostomi</taxon>
        <taxon>Actinopterygii</taxon>
        <taxon>Neopterygii</taxon>
        <taxon>Teleostei</taxon>
        <taxon>Ostariophysi</taxon>
        <taxon>Cypriniformes</taxon>
        <taxon>Cyprinidae</taxon>
        <taxon>Labeoninae</taxon>
        <taxon>Labeonini</taxon>
        <taxon>Cirrhinus</taxon>
    </lineage>
</organism>
<dbReference type="EMBL" id="JAYMGO010000009">
    <property type="protein sequence ID" value="KAL1268641.1"/>
    <property type="molecule type" value="Genomic_DNA"/>
</dbReference>
<dbReference type="EMBL" id="JAYMGO010000009">
    <property type="protein sequence ID" value="KAL1268640.1"/>
    <property type="molecule type" value="Genomic_DNA"/>
</dbReference>
<comment type="caution">
    <text evidence="3">The sequence shown here is derived from an EMBL/GenBank/DDBJ whole genome shotgun (WGS) entry which is preliminary data.</text>
</comment>
<keyword evidence="4" id="KW-1185">Reference proteome</keyword>
<evidence type="ECO:0000313" key="2">
    <source>
        <dbReference type="EMBL" id="KAL1268641.1"/>
    </source>
</evidence>
<dbReference type="Proteomes" id="UP001558613">
    <property type="component" value="Unassembled WGS sequence"/>
</dbReference>
<reference evidence="3 4" key="1">
    <citation type="submission" date="2023-09" db="EMBL/GenBank/DDBJ databases">
        <authorList>
            <person name="Wang M."/>
        </authorList>
    </citation>
    <scope>NUCLEOTIDE SEQUENCE [LARGE SCALE GENOMIC DNA]</scope>
    <source>
        <strain evidence="3">GT-2023</strain>
        <tissue evidence="3">Liver</tissue>
    </source>
</reference>
<dbReference type="EMBL" id="JAYMGO010000004">
    <property type="protein sequence ID" value="KAL1276447.1"/>
    <property type="molecule type" value="Genomic_DNA"/>
</dbReference>
<name>A0ABR3NI65_9TELE</name>
<evidence type="ECO:0000313" key="4">
    <source>
        <dbReference type="Proteomes" id="UP001558613"/>
    </source>
</evidence>
<evidence type="ECO:0000313" key="3">
    <source>
        <dbReference type="EMBL" id="KAL1276447.1"/>
    </source>
</evidence>